<reference evidence="5" key="1">
    <citation type="journal article" date="2019" name="Int. J. Syst. Evol. Microbiol.">
        <title>The Global Catalogue of Microorganisms (GCM) 10K type strain sequencing project: providing services to taxonomists for standard genome sequencing and annotation.</title>
        <authorList>
            <consortium name="The Broad Institute Genomics Platform"/>
            <consortium name="The Broad Institute Genome Sequencing Center for Infectious Disease"/>
            <person name="Wu L."/>
            <person name="Ma J."/>
        </authorList>
    </citation>
    <scope>NUCLEOTIDE SEQUENCE [LARGE SCALE GENOMIC DNA]</scope>
    <source>
        <strain evidence="5">JCM 14735</strain>
    </source>
</reference>
<keyword evidence="2 3" id="KW-0413">Isomerase</keyword>
<keyword evidence="5" id="KW-1185">Reference proteome</keyword>
<comment type="similarity">
    <text evidence="1 3">Belongs to the triosephosphate isomerase family.</text>
</comment>
<proteinExistence type="inferred from homology"/>
<dbReference type="PROSITE" id="PS51440">
    <property type="entry name" value="TIM_2"/>
    <property type="match status" value="1"/>
</dbReference>
<dbReference type="PANTHER" id="PTHR21139:SF42">
    <property type="entry name" value="TRIOSEPHOSPHATE ISOMERASE"/>
    <property type="match status" value="1"/>
</dbReference>
<comment type="caution">
    <text evidence="4">The sequence shown here is derived from an EMBL/GenBank/DDBJ whole genome shotgun (WGS) entry which is preliminary data.</text>
</comment>
<evidence type="ECO:0000256" key="3">
    <source>
        <dbReference type="RuleBase" id="RU363013"/>
    </source>
</evidence>
<sequence length="249" mass="26240">MTVWIGTSWKMNKTLAEAGDWARGLAGHLAGRDLGDVVPFVIPPATAIAAVAAALADEPRVLVGAQNAHWEDAGAWTGEVSVPQVADAGARIVEIGHSERREHFAETDETVRAKVATTLAHGLIPLLCVGEPAEVKDAGDSTGYVLDQVARALAGLAPEQLSRVLIAYEPIWAIGEHGRPATTAELAEPFAALGESWGQQVRGLLYGGSVNLDNAADLLGIAEVDGLFVGRTAWQLDGYLRLLEIAADR</sequence>
<keyword evidence="3" id="KW-0963">Cytoplasm</keyword>
<dbReference type="Gene3D" id="3.20.20.70">
    <property type="entry name" value="Aldolase class I"/>
    <property type="match status" value="1"/>
</dbReference>
<comment type="pathway">
    <text evidence="3">Carbohydrate biosynthesis; gluconeogenesis.</text>
</comment>
<dbReference type="InterPro" id="IPR013785">
    <property type="entry name" value="Aldolase_TIM"/>
</dbReference>
<comment type="pathway">
    <text evidence="3">Carbohydrate degradation; glycolysis; D-glyceraldehyde 3-phosphate from glycerone phosphate: step 1/1.</text>
</comment>
<dbReference type="EC" id="5.3.1.1" evidence="3"/>
<dbReference type="SUPFAM" id="SSF51351">
    <property type="entry name" value="Triosephosphate isomerase (TIM)"/>
    <property type="match status" value="1"/>
</dbReference>
<dbReference type="Pfam" id="PF00121">
    <property type="entry name" value="TIM"/>
    <property type="match status" value="1"/>
</dbReference>
<dbReference type="CDD" id="cd00311">
    <property type="entry name" value="TIM"/>
    <property type="match status" value="1"/>
</dbReference>
<dbReference type="InterPro" id="IPR035990">
    <property type="entry name" value="TIM_sf"/>
</dbReference>
<comment type="subcellular location">
    <subcellularLocation>
        <location evidence="3">Cytoplasm</location>
    </subcellularLocation>
</comment>
<dbReference type="GO" id="GO:0016853">
    <property type="term" value="F:isomerase activity"/>
    <property type="evidence" value="ECO:0007669"/>
    <property type="project" value="UniProtKB-KW"/>
</dbReference>
<dbReference type="InterPro" id="IPR000652">
    <property type="entry name" value="Triosephosphate_isomerase"/>
</dbReference>
<evidence type="ECO:0000256" key="2">
    <source>
        <dbReference type="ARBA" id="ARBA00023235"/>
    </source>
</evidence>
<keyword evidence="3" id="KW-0324">Glycolysis</keyword>
<name>A0ABP4WZ15_9MICC</name>
<comment type="catalytic activity">
    <reaction evidence="3">
        <text>D-glyceraldehyde 3-phosphate = dihydroxyacetone phosphate</text>
        <dbReference type="Rhea" id="RHEA:18585"/>
        <dbReference type="ChEBI" id="CHEBI:57642"/>
        <dbReference type="ChEBI" id="CHEBI:59776"/>
        <dbReference type="EC" id="5.3.1.1"/>
    </reaction>
</comment>
<comment type="subunit">
    <text evidence="3">Homodimer.</text>
</comment>
<organism evidence="4 5">
    <name type="scientific">Kocuria aegyptia</name>
    <dbReference type="NCBI Taxonomy" id="330943"/>
    <lineage>
        <taxon>Bacteria</taxon>
        <taxon>Bacillati</taxon>
        <taxon>Actinomycetota</taxon>
        <taxon>Actinomycetes</taxon>
        <taxon>Micrococcales</taxon>
        <taxon>Micrococcaceae</taxon>
        <taxon>Kocuria</taxon>
    </lineage>
</organism>
<accession>A0ABP4WZ15</accession>
<evidence type="ECO:0000256" key="1">
    <source>
        <dbReference type="ARBA" id="ARBA00007422"/>
    </source>
</evidence>
<dbReference type="NCBIfam" id="NF000722">
    <property type="entry name" value="PRK00042.2-1"/>
    <property type="match status" value="1"/>
</dbReference>
<dbReference type="Proteomes" id="UP001501204">
    <property type="component" value="Unassembled WGS sequence"/>
</dbReference>
<dbReference type="RefSeq" id="WP_344122681.1">
    <property type="nucleotide sequence ID" value="NZ_BAAAOA010000028.1"/>
</dbReference>
<dbReference type="EMBL" id="BAAAOA010000028">
    <property type="protein sequence ID" value="GAA1763791.1"/>
    <property type="molecule type" value="Genomic_DNA"/>
</dbReference>
<keyword evidence="3" id="KW-0312">Gluconeogenesis</keyword>
<dbReference type="PANTHER" id="PTHR21139">
    <property type="entry name" value="TRIOSEPHOSPHATE ISOMERASE"/>
    <property type="match status" value="1"/>
</dbReference>
<evidence type="ECO:0000313" key="4">
    <source>
        <dbReference type="EMBL" id="GAA1763791.1"/>
    </source>
</evidence>
<gene>
    <name evidence="4" type="primary">lerI</name>
    <name evidence="4" type="ORF">GCM10009767_23220</name>
</gene>
<protein>
    <recommendedName>
        <fullName evidence="3">Triosephosphate isomerase</fullName>
        <ecNumber evidence="3">5.3.1.1</ecNumber>
    </recommendedName>
</protein>
<evidence type="ECO:0000313" key="5">
    <source>
        <dbReference type="Proteomes" id="UP001501204"/>
    </source>
</evidence>